<dbReference type="GO" id="GO:0016747">
    <property type="term" value="F:acyltransferase activity, transferring groups other than amino-acyl groups"/>
    <property type="evidence" value="ECO:0007669"/>
    <property type="project" value="InterPro"/>
</dbReference>
<organism evidence="2 3">
    <name type="scientific">Pseudoalteromonas peptidolytica F12-50-A1</name>
    <dbReference type="NCBI Taxonomy" id="1315280"/>
    <lineage>
        <taxon>Bacteria</taxon>
        <taxon>Pseudomonadati</taxon>
        <taxon>Pseudomonadota</taxon>
        <taxon>Gammaproteobacteria</taxon>
        <taxon>Alteromonadales</taxon>
        <taxon>Pseudoalteromonadaceae</taxon>
        <taxon>Pseudoalteromonas</taxon>
    </lineage>
</organism>
<sequence>MEFVTNRLVIRPIRHRDSSQLLPLLNLPQVKAFNDYGDNLTEVDLKCMIQMDIERLYERIGGRFCLICKKSNTIIGCVGFYLEHEEPDGIYVGYELSPEYWGSGLMFEALSHLFKQAKQLPFACSTVLARVSPKNHRSLNLLSRLGFCCVSDGLYRISL</sequence>
<keyword evidence="2" id="KW-0808">Transferase</keyword>
<dbReference type="Proteomes" id="UP000660708">
    <property type="component" value="Unassembled WGS sequence"/>
</dbReference>
<dbReference type="SUPFAM" id="SSF55729">
    <property type="entry name" value="Acyl-CoA N-acyltransferases (Nat)"/>
    <property type="match status" value="1"/>
</dbReference>
<evidence type="ECO:0000313" key="2">
    <source>
        <dbReference type="EMBL" id="MBE0346386.1"/>
    </source>
</evidence>
<dbReference type="EMBL" id="AQHF01000021">
    <property type="protein sequence ID" value="MBE0346386.1"/>
    <property type="molecule type" value="Genomic_DNA"/>
</dbReference>
<accession>A0A8I0MV61</accession>
<dbReference type="AlphaFoldDB" id="A0A8I0MV61"/>
<comment type="caution">
    <text evidence="2">The sequence shown here is derived from an EMBL/GenBank/DDBJ whole genome shotgun (WGS) entry which is preliminary data.</text>
</comment>
<evidence type="ECO:0000259" key="1">
    <source>
        <dbReference type="PROSITE" id="PS51186"/>
    </source>
</evidence>
<feature type="domain" description="N-acetyltransferase" evidence="1">
    <location>
        <begin position="8"/>
        <end position="159"/>
    </location>
</feature>
<dbReference type="InterPro" id="IPR016181">
    <property type="entry name" value="Acyl_CoA_acyltransferase"/>
</dbReference>
<dbReference type="PANTHER" id="PTHR43792:SF1">
    <property type="entry name" value="N-ACETYLTRANSFERASE DOMAIN-CONTAINING PROTEIN"/>
    <property type="match status" value="1"/>
</dbReference>
<dbReference type="InterPro" id="IPR051531">
    <property type="entry name" value="N-acetyltransferase"/>
</dbReference>
<dbReference type="RefSeq" id="WP_147389503.1">
    <property type="nucleotide sequence ID" value="NZ_AQHF01000021.1"/>
</dbReference>
<name>A0A8I0MV61_9GAMM</name>
<dbReference type="Pfam" id="PF13302">
    <property type="entry name" value="Acetyltransf_3"/>
    <property type="match status" value="1"/>
</dbReference>
<evidence type="ECO:0000313" key="3">
    <source>
        <dbReference type="Proteomes" id="UP000660708"/>
    </source>
</evidence>
<dbReference type="CDD" id="cd04301">
    <property type="entry name" value="NAT_SF"/>
    <property type="match status" value="1"/>
</dbReference>
<proteinExistence type="predicted"/>
<reference evidence="2 3" key="1">
    <citation type="submission" date="2015-06" db="EMBL/GenBank/DDBJ databases">
        <title>Genome sequence of Pseudoalteromonas peptidolytica.</title>
        <authorList>
            <person name="Xie B.-B."/>
            <person name="Rong J.-C."/>
            <person name="Qin Q.-L."/>
            <person name="Zhang Y.-Z."/>
        </authorList>
    </citation>
    <scope>NUCLEOTIDE SEQUENCE [LARGE SCALE GENOMIC DNA]</scope>
    <source>
        <strain evidence="2 3">F12-50-A1</strain>
    </source>
</reference>
<keyword evidence="3" id="KW-1185">Reference proteome</keyword>
<gene>
    <name evidence="2" type="ORF">PPEP_a3594</name>
</gene>
<dbReference type="PANTHER" id="PTHR43792">
    <property type="entry name" value="GNAT FAMILY, PUTATIVE (AFU_ORTHOLOGUE AFUA_3G00765)-RELATED-RELATED"/>
    <property type="match status" value="1"/>
</dbReference>
<dbReference type="Gene3D" id="3.40.630.30">
    <property type="match status" value="1"/>
</dbReference>
<dbReference type="PROSITE" id="PS51186">
    <property type="entry name" value="GNAT"/>
    <property type="match status" value="1"/>
</dbReference>
<protein>
    <submittedName>
        <fullName evidence="2">Ribosomal-protein-alanine N-acetyltransferase</fullName>
    </submittedName>
</protein>
<dbReference type="InterPro" id="IPR000182">
    <property type="entry name" value="GNAT_dom"/>
</dbReference>